<protein>
    <recommendedName>
        <fullName evidence="3">Methyltransferase domain-containing protein</fullName>
    </recommendedName>
</protein>
<feature type="domain" description="Methyltransferase" evidence="3">
    <location>
        <begin position="44"/>
        <end position="132"/>
    </location>
</feature>
<evidence type="ECO:0000313" key="5">
    <source>
        <dbReference type="Proteomes" id="UP000032300"/>
    </source>
</evidence>
<evidence type="ECO:0000256" key="2">
    <source>
        <dbReference type="ARBA" id="ARBA00022679"/>
    </source>
</evidence>
<dbReference type="InterPro" id="IPR029063">
    <property type="entry name" value="SAM-dependent_MTases_sf"/>
</dbReference>
<evidence type="ECO:0000259" key="3">
    <source>
        <dbReference type="Pfam" id="PF13649"/>
    </source>
</evidence>
<evidence type="ECO:0000313" key="4">
    <source>
        <dbReference type="EMBL" id="AJP71005.1"/>
    </source>
</evidence>
<evidence type="ECO:0000256" key="1">
    <source>
        <dbReference type="ARBA" id="ARBA00022603"/>
    </source>
</evidence>
<dbReference type="KEGG" id="sphi:TS85_02960"/>
<proteinExistence type="predicted"/>
<dbReference type="Proteomes" id="UP000032300">
    <property type="component" value="Chromosome"/>
</dbReference>
<name>A0A7U4J678_9SPHN</name>
<gene>
    <name evidence="4" type="ORF">TS85_02960</name>
</gene>
<keyword evidence="1" id="KW-0489">Methyltransferase</keyword>
<accession>A0A7U4J678</accession>
<keyword evidence="2" id="KW-0808">Transferase</keyword>
<dbReference type="Pfam" id="PF13649">
    <property type="entry name" value="Methyltransf_25"/>
    <property type="match status" value="1"/>
</dbReference>
<organism evidence="4 5">
    <name type="scientific">Sphingomonas hengshuiensis</name>
    <dbReference type="NCBI Taxonomy" id="1609977"/>
    <lineage>
        <taxon>Bacteria</taxon>
        <taxon>Pseudomonadati</taxon>
        <taxon>Pseudomonadota</taxon>
        <taxon>Alphaproteobacteria</taxon>
        <taxon>Sphingomonadales</taxon>
        <taxon>Sphingomonadaceae</taxon>
        <taxon>Sphingomonas</taxon>
    </lineage>
</organism>
<dbReference type="SUPFAM" id="SSF53335">
    <property type="entry name" value="S-adenosyl-L-methionine-dependent methyltransferases"/>
    <property type="match status" value="1"/>
</dbReference>
<dbReference type="CDD" id="cd02440">
    <property type="entry name" value="AdoMet_MTases"/>
    <property type="match status" value="1"/>
</dbReference>
<reference evidence="4 5" key="2">
    <citation type="submission" date="2015-02" db="EMBL/GenBank/DDBJ databases">
        <title>The complete genome of Sphingomonas hengshuiensis sp. WHSC-8 isolated from soil of Hengshui Lake.</title>
        <authorList>
            <person name="Wei S."/>
            <person name="Guo J."/>
            <person name="Su C."/>
            <person name="Wu R."/>
            <person name="Zhang Z."/>
            <person name="Liang K."/>
            <person name="Li H."/>
            <person name="Wang T."/>
            <person name="Liu H."/>
            <person name="Zhang C."/>
            <person name="Li Z."/>
            <person name="Wang Q."/>
            <person name="Meng J."/>
        </authorList>
    </citation>
    <scope>NUCLEOTIDE SEQUENCE [LARGE SCALE GENOMIC DNA]</scope>
    <source>
        <strain evidence="4 5">WHSC-8</strain>
    </source>
</reference>
<dbReference type="GO" id="GO:0008168">
    <property type="term" value="F:methyltransferase activity"/>
    <property type="evidence" value="ECO:0007669"/>
    <property type="project" value="UniProtKB-KW"/>
</dbReference>
<dbReference type="Gene3D" id="3.40.50.150">
    <property type="entry name" value="Vaccinia Virus protein VP39"/>
    <property type="match status" value="1"/>
</dbReference>
<dbReference type="RefSeq" id="WP_044330331.1">
    <property type="nucleotide sequence ID" value="NZ_CP010836.1"/>
</dbReference>
<dbReference type="EMBL" id="CP010836">
    <property type="protein sequence ID" value="AJP71005.1"/>
    <property type="molecule type" value="Genomic_DNA"/>
</dbReference>
<dbReference type="InterPro" id="IPR041698">
    <property type="entry name" value="Methyltransf_25"/>
</dbReference>
<dbReference type="AlphaFoldDB" id="A0A7U4J678"/>
<dbReference type="GO" id="GO:0032259">
    <property type="term" value="P:methylation"/>
    <property type="evidence" value="ECO:0007669"/>
    <property type="project" value="UniProtKB-KW"/>
</dbReference>
<reference evidence="4 5" key="1">
    <citation type="journal article" date="2015" name="Int. J. Syst. Evol. Microbiol.">
        <title>Sphingomonas hengshuiensis sp. nov., isolated from lake wetland.</title>
        <authorList>
            <person name="Wei S."/>
            <person name="Wang T."/>
            <person name="Liu H."/>
            <person name="Zhang C."/>
            <person name="Guo J."/>
            <person name="Wang Q."/>
            <person name="Liang K."/>
            <person name="Zhang Z."/>
        </authorList>
    </citation>
    <scope>NUCLEOTIDE SEQUENCE [LARGE SCALE GENOMIC DNA]</scope>
    <source>
        <strain evidence="4 5">WHSC-8</strain>
    </source>
</reference>
<dbReference type="OrthoDB" id="9765084at2"/>
<sequence>MPDRIADHYERHAAAFDAARDRRFPERAWLDRFLMLVAPGADLLDLGCGGGEPVARHLIDAGRRVLGVDASDSLIALARTRFPAQRWLCADMRTAAIDGHFAGVLAWDSLFHLAPADQVAMIARIGNWLAPGAPFLFNTGPDHGEVVGAQFGDPLYHASLAPSAYRARFAEAGLVEVAFAHEDPTSGGRTIWLVRKSD</sequence>
<dbReference type="PANTHER" id="PTHR43861:SF1">
    <property type="entry name" value="TRANS-ACONITATE 2-METHYLTRANSFERASE"/>
    <property type="match status" value="1"/>
</dbReference>
<keyword evidence="5" id="KW-1185">Reference proteome</keyword>
<dbReference type="PANTHER" id="PTHR43861">
    <property type="entry name" value="TRANS-ACONITATE 2-METHYLTRANSFERASE-RELATED"/>
    <property type="match status" value="1"/>
</dbReference>